<organism evidence="2 3">
    <name type="scientific">Candidatus Thiodiazotropha taylori</name>
    <dbReference type="NCBI Taxonomy" id="2792791"/>
    <lineage>
        <taxon>Bacteria</taxon>
        <taxon>Pseudomonadati</taxon>
        <taxon>Pseudomonadota</taxon>
        <taxon>Gammaproteobacteria</taxon>
        <taxon>Chromatiales</taxon>
        <taxon>Sedimenticolaceae</taxon>
        <taxon>Candidatus Thiodiazotropha</taxon>
    </lineage>
</organism>
<sequence>MMQPSTLFLLLILFMPIPVAAGHAWAEIDLCEAYKDKLPPDLTAERLPEAHSPGAELLDRYCTQCHNLPGPDRHTLAEWHDVTTRMFTLMDVAHRFGGVMGRVETMQPQARATLVAYLQRHAGDSDTSHESNRNGVDSPSLLKRLQPLLPFLLLVGLGLVRWWQMDRSDHRSWVIER</sequence>
<evidence type="ECO:0000256" key="1">
    <source>
        <dbReference type="SAM" id="SignalP"/>
    </source>
</evidence>
<dbReference type="SUPFAM" id="SSF46626">
    <property type="entry name" value="Cytochrome c"/>
    <property type="match status" value="1"/>
</dbReference>
<reference evidence="2" key="1">
    <citation type="journal article" date="2021" name="Proc. Natl. Acad. Sci. U.S.A.">
        <title>Global biogeography of chemosynthetic symbionts reveals both localized and globally distributed symbiont groups. .</title>
        <authorList>
            <person name="Osvatic J.T."/>
            <person name="Wilkins L.G.E."/>
            <person name="Leibrecht L."/>
            <person name="Leray M."/>
            <person name="Zauner S."/>
            <person name="Polzin J."/>
            <person name="Camacho Y."/>
            <person name="Gros O."/>
            <person name="van Gils J.A."/>
            <person name="Eisen J.A."/>
            <person name="Petersen J.M."/>
            <person name="Yuen B."/>
        </authorList>
    </citation>
    <scope>NUCLEOTIDE SEQUENCE</scope>
    <source>
        <strain evidence="2">MAGclacostrist055</strain>
    </source>
</reference>
<protein>
    <recommendedName>
        <fullName evidence="4">Cytochrome c domain-containing protein</fullName>
    </recommendedName>
</protein>
<evidence type="ECO:0000313" key="2">
    <source>
        <dbReference type="EMBL" id="MCG7977759.1"/>
    </source>
</evidence>
<proteinExistence type="predicted"/>
<accession>A0A9E4NJ35</accession>
<comment type="caution">
    <text evidence="2">The sequence shown here is derived from an EMBL/GenBank/DDBJ whole genome shotgun (WGS) entry which is preliminary data.</text>
</comment>
<dbReference type="EMBL" id="JAEPCR010000024">
    <property type="protein sequence ID" value="MCG7977759.1"/>
    <property type="molecule type" value="Genomic_DNA"/>
</dbReference>
<evidence type="ECO:0000313" key="3">
    <source>
        <dbReference type="Proteomes" id="UP000886674"/>
    </source>
</evidence>
<dbReference type="GO" id="GO:0020037">
    <property type="term" value="F:heme binding"/>
    <property type="evidence" value="ECO:0007669"/>
    <property type="project" value="InterPro"/>
</dbReference>
<feature type="chain" id="PRO_5039286031" description="Cytochrome c domain-containing protein" evidence="1">
    <location>
        <begin position="21"/>
        <end position="177"/>
    </location>
</feature>
<dbReference type="GO" id="GO:0009055">
    <property type="term" value="F:electron transfer activity"/>
    <property type="evidence" value="ECO:0007669"/>
    <property type="project" value="InterPro"/>
</dbReference>
<dbReference type="InterPro" id="IPR036909">
    <property type="entry name" value="Cyt_c-like_dom_sf"/>
</dbReference>
<gene>
    <name evidence="2" type="ORF">JAY77_06390</name>
</gene>
<feature type="signal peptide" evidence="1">
    <location>
        <begin position="1"/>
        <end position="20"/>
    </location>
</feature>
<dbReference type="AlphaFoldDB" id="A0A9E4NJ35"/>
<dbReference type="Proteomes" id="UP000886674">
    <property type="component" value="Unassembled WGS sequence"/>
</dbReference>
<dbReference type="Gene3D" id="1.10.760.10">
    <property type="entry name" value="Cytochrome c-like domain"/>
    <property type="match status" value="1"/>
</dbReference>
<keyword evidence="1" id="KW-0732">Signal</keyword>
<name>A0A9E4NJ35_9GAMM</name>
<evidence type="ECO:0008006" key="4">
    <source>
        <dbReference type="Google" id="ProtNLM"/>
    </source>
</evidence>